<name>A0A0A8Y0G3_ARUDO</name>
<proteinExistence type="predicted"/>
<sequence length="33" mass="3778">MLPGRCGKGPTTIYYQLLPRTNENPHYLIKSIC</sequence>
<organism evidence="1">
    <name type="scientific">Arundo donax</name>
    <name type="common">Giant reed</name>
    <name type="synonym">Donax arundinaceus</name>
    <dbReference type="NCBI Taxonomy" id="35708"/>
    <lineage>
        <taxon>Eukaryota</taxon>
        <taxon>Viridiplantae</taxon>
        <taxon>Streptophyta</taxon>
        <taxon>Embryophyta</taxon>
        <taxon>Tracheophyta</taxon>
        <taxon>Spermatophyta</taxon>
        <taxon>Magnoliopsida</taxon>
        <taxon>Liliopsida</taxon>
        <taxon>Poales</taxon>
        <taxon>Poaceae</taxon>
        <taxon>PACMAD clade</taxon>
        <taxon>Arundinoideae</taxon>
        <taxon>Arundineae</taxon>
        <taxon>Arundo</taxon>
    </lineage>
</organism>
<reference evidence="1" key="2">
    <citation type="journal article" date="2015" name="Data Brief">
        <title>Shoot transcriptome of the giant reed, Arundo donax.</title>
        <authorList>
            <person name="Barrero R.A."/>
            <person name="Guerrero F.D."/>
            <person name="Moolhuijzen P."/>
            <person name="Goolsby J.A."/>
            <person name="Tidwell J."/>
            <person name="Bellgard S.E."/>
            <person name="Bellgard M.I."/>
        </authorList>
    </citation>
    <scope>NUCLEOTIDE SEQUENCE</scope>
    <source>
        <tissue evidence="1">Shoot tissue taken approximately 20 cm above the soil surface</tissue>
    </source>
</reference>
<dbReference type="AlphaFoldDB" id="A0A0A8Y0G3"/>
<evidence type="ECO:0000313" key="1">
    <source>
        <dbReference type="EMBL" id="JAD18553.1"/>
    </source>
</evidence>
<protein>
    <submittedName>
        <fullName evidence="1">Uncharacterized protein</fullName>
    </submittedName>
</protein>
<dbReference type="EMBL" id="GBRH01279342">
    <property type="protein sequence ID" value="JAD18553.1"/>
    <property type="molecule type" value="Transcribed_RNA"/>
</dbReference>
<reference evidence="1" key="1">
    <citation type="submission" date="2014-09" db="EMBL/GenBank/DDBJ databases">
        <authorList>
            <person name="Magalhaes I.L.F."/>
            <person name="Oliveira U."/>
            <person name="Santos F.R."/>
            <person name="Vidigal T.H.D.A."/>
            <person name="Brescovit A.D."/>
            <person name="Santos A.J."/>
        </authorList>
    </citation>
    <scope>NUCLEOTIDE SEQUENCE</scope>
    <source>
        <tissue evidence="1">Shoot tissue taken approximately 20 cm above the soil surface</tissue>
    </source>
</reference>
<accession>A0A0A8Y0G3</accession>